<dbReference type="EMBL" id="JAACJJ010000014">
    <property type="protein sequence ID" value="KAF5327397.1"/>
    <property type="molecule type" value="Genomic_DNA"/>
</dbReference>
<dbReference type="CDD" id="cd09276">
    <property type="entry name" value="Rnase_HI_RT_non_LTR"/>
    <property type="match status" value="1"/>
</dbReference>
<dbReference type="AlphaFoldDB" id="A0A8H5BS87"/>
<comment type="caution">
    <text evidence="3">The sequence shown here is derived from an EMBL/GenBank/DDBJ whole genome shotgun (WGS) entry which is preliminary data.</text>
</comment>
<evidence type="ECO:0000313" key="3">
    <source>
        <dbReference type="EMBL" id="KAF5327397.1"/>
    </source>
</evidence>
<protein>
    <recommendedName>
        <fullName evidence="2">RNase H type-1 domain-containing protein</fullName>
    </recommendedName>
</protein>
<sequence>MSETPAEIPITQKPKNQREAKKARQGKSGEQEETEEAVEEGEEEEDEEESESESEDEDTPRKARKSSKKNTYTEAPPLRYEDMNQRRLRILQINLNKSPTAHWELLNVTARGFCQVYPGSKIQETKPVRSGIWMNEALSTNSWRALEIEDSADVTAVQLKGEYGQITIFNIYNDCNNDDTLTALDDYLDANYNSLHGDGKYVMWAGDFNRHHPDWDHEDDHRLFTTANLEKAQPLRELVDEHGMEMALPQGIRTLTHNVSKNESRPDNVFVSENMANLLISCTVSAERHVKTDHYGIETILNIEKTPAELPPVKNWRMVDWKEFTIVLQRSIEDAGLSTGPIHTEEYFTRRTESLIKCLQETIEKVVPESRPSSYARKWWNRDLDTMRKRKKELSKTAKANRALPDHPIHSQLQRHLNNYSKAIEKAKVDHWEEFLTNASTADMWIANGYLKSPVGDAGRPRIPSLKATALDSTASTVDTNEKKAELLAASFFPKKPANIAEANEIPEAYPTPLPGITKITEKIVKRHLLTLSPYKAPGLDAAISKTHKWVMLFKRLARTARGLNGALMRHLYRAVGLPKLTYAADIWYEPLHIKPNNQKRTGSVQALQQLQQIQRQAAIAITGALKSTARDMLDAHANLTPIEIYMESLYCRAYICISTLPANHILNMQAHAARATRHIIKKQLSPLQQMAQRYPKINPDQIEKIGHEKRPVSFTPVFVTDIAATRQESINIENNDKARYKIYTDGSGMEGQVGAAALLFEDDHTEPIATRHYHLGPASQYTTYDAEWVGILLAVWLLTTAINQARIGISNIRIYADNQSVIQTLEKGKPGPAQHIADAVQDIAETTRNKGPRIKKFDIRWISAHSDVTRNEKVDIEAKAAAHGTTSEDQDLPPMLQRTLPTSKSALVQAAKSNAKEQWRIAWTGSSRISQFCARMDSNHRGNLVQWGL</sequence>
<dbReference type="SUPFAM" id="SSF56219">
    <property type="entry name" value="DNase I-like"/>
    <property type="match status" value="1"/>
</dbReference>
<feature type="region of interest" description="Disordered" evidence="1">
    <location>
        <begin position="1"/>
        <end position="80"/>
    </location>
</feature>
<evidence type="ECO:0000259" key="2">
    <source>
        <dbReference type="PROSITE" id="PS50879"/>
    </source>
</evidence>
<dbReference type="Gene3D" id="3.30.420.10">
    <property type="entry name" value="Ribonuclease H-like superfamily/Ribonuclease H"/>
    <property type="match status" value="1"/>
</dbReference>
<keyword evidence="4" id="KW-1185">Reference proteome</keyword>
<proteinExistence type="predicted"/>
<dbReference type="InterPro" id="IPR036397">
    <property type="entry name" value="RNaseH_sf"/>
</dbReference>
<dbReference type="PROSITE" id="PS50879">
    <property type="entry name" value="RNASE_H_1"/>
    <property type="match status" value="1"/>
</dbReference>
<feature type="compositionally biased region" description="Basic and acidic residues" evidence="1">
    <location>
        <begin position="16"/>
        <end position="30"/>
    </location>
</feature>
<dbReference type="Proteomes" id="UP000567179">
    <property type="component" value="Unassembled WGS sequence"/>
</dbReference>
<name>A0A8H5BS87_9AGAR</name>
<gene>
    <name evidence="3" type="ORF">D9619_004072</name>
</gene>
<dbReference type="SUPFAM" id="SSF53098">
    <property type="entry name" value="Ribonuclease H-like"/>
    <property type="match status" value="1"/>
</dbReference>
<feature type="domain" description="RNase H type-1" evidence="2">
    <location>
        <begin position="737"/>
        <end position="884"/>
    </location>
</feature>
<evidence type="ECO:0000256" key="1">
    <source>
        <dbReference type="SAM" id="MobiDB-lite"/>
    </source>
</evidence>
<feature type="compositionally biased region" description="Acidic residues" evidence="1">
    <location>
        <begin position="31"/>
        <end position="58"/>
    </location>
</feature>
<reference evidence="3 4" key="1">
    <citation type="journal article" date="2020" name="ISME J.">
        <title>Uncovering the hidden diversity of litter-decomposition mechanisms in mushroom-forming fungi.</title>
        <authorList>
            <person name="Floudas D."/>
            <person name="Bentzer J."/>
            <person name="Ahren D."/>
            <person name="Johansson T."/>
            <person name="Persson P."/>
            <person name="Tunlid A."/>
        </authorList>
    </citation>
    <scope>NUCLEOTIDE SEQUENCE [LARGE SCALE GENOMIC DNA]</scope>
    <source>
        <strain evidence="3 4">CBS 101986</strain>
    </source>
</reference>
<accession>A0A8H5BS87</accession>
<dbReference type="InterPro" id="IPR002156">
    <property type="entry name" value="RNaseH_domain"/>
</dbReference>
<dbReference type="InterPro" id="IPR036691">
    <property type="entry name" value="Endo/exonu/phosph_ase_sf"/>
</dbReference>
<organism evidence="3 4">
    <name type="scientific">Psilocybe cf. subviscida</name>
    <dbReference type="NCBI Taxonomy" id="2480587"/>
    <lineage>
        <taxon>Eukaryota</taxon>
        <taxon>Fungi</taxon>
        <taxon>Dikarya</taxon>
        <taxon>Basidiomycota</taxon>
        <taxon>Agaricomycotina</taxon>
        <taxon>Agaricomycetes</taxon>
        <taxon>Agaricomycetidae</taxon>
        <taxon>Agaricales</taxon>
        <taxon>Agaricineae</taxon>
        <taxon>Strophariaceae</taxon>
        <taxon>Psilocybe</taxon>
    </lineage>
</organism>
<dbReference type="InterPro" id="IPR012337">
    <property type="entry name" value="RNaseH-like_sf"/>
</dbReference>
<dbReference type="GO" id="GO:0004523">
    <property type="term" value="F:RNA-DNA hybrid ribonuclease activity"/>
    <property type="evidence" value="ECO:0007669"/>
    <property type="project" value="InterPro"/>
</dbReference>
<dbReference type="Pfam" id="PF14529">
    <property type="entry name" value="Exo_endo_phos_2"/>
    <property type="match status" value="1"/>
</dbReference>
<dbReference type="Gene3D" id="3.60.10.10">
    <property type="entry name" value="Endonuclease/exonuclease/phosphatase"/>
    <property type="match status" value="1"/>
</dbReference>
<dbReference type="GO" id="GO:0003676">
    <property type="term" value="F:nucleic acid binding"/>
    <property type="evidence" value="ECO:0007669"/>
    <property type="project" value="InterPro"/>
</dbReference>
<dbReference type="OrthoDB" id="3051850at2759"/>
<dbReference type="InterPro" id="IPR005135">
    <property type="entry name" value="Endo/exonuclease/phosphatase"/>
</dbReference>
<evidence type="ECO:0000313" key="4">
    <source>
        <dbReference type="Proteomes" id="UP000567179"/>
    </source>
</evidence>